<dbReference type="Pfam" id="PF14006">
    <property type="entry name" value="YqzL"/>
    <property type="match status" value="1"/>
</dbReference>
<dbReference type="OrthoDB" id="1650227at2"/>
<accession>A0A0C7QZJ5</accession>
<protein>
    <recommendedName>
        <fullName evidence="3">YqzL-like family protein</fullName>
    </recommendedName>
</protein>
<organism evidence="1 2">
    <name type="scientific">Paraclostridium sordellii</name>
    <name type="common">Clostridium sordellii</name>
    <dbReference type="NCBI Taxonomy" id="1505"/>
    <lineage>
        <taxon>Bacteria</taxon>
        <taxon>Bacillati</taxon>
        <taxon>Bacillota</taxon>
        <taxon>Clostridia</taxon>
        <taxon>Peptostreptococcales</taxon>
        <taxon>Peptostreptococcaceae</taxon>
        <taxon>Paraclostridium</taxon>
    </lineage>
</organism>
<sequence>MNNLCWEVFKMTGSIEAYLYITNSKNLNESNDNINREIEIDYDNFEHPGDSTTISKI</sequence>
<evidence type="ECO:0008006" key="3">
    <source>
        <dbReference type="Google" id="ProtNLM"/>
    </source>
</evidence>
<reference evidence="1 2" key="1">
    <citation type="submission" date="2015-01" db="EMBL/GenBank/DDBJ databases">
        <authorList>
            <person name="Aslett A.Martin."/>
            <person name="De Silva Nishadi"/>
        </authorList>
    </citation>
    <scope>NUCLEOTIDE SEQUENCE [LARGE SCALE GENOMIC DNA]</scope>
    <source>
        <strain evidence="1 2">R28058</strain>
    </source>
</reference>
<proteinExistence type="predicted"/>
<evidence type="ECO:0000313" key="1">
    <source>
        <dbReference type="EMBL" id="CEQ02443.1"/>
    </source>
</evidence>
<dbReference type="AlphaFoldDB" id="A0A0C7QZJ5"/>
<dbReference type="InterPro" id="IPR025617">
    <property type="entry name" value="YqzL"/>
</dbReference>
<evidence type="ECO:0000313" key="2">
    <source>
        <dbReference type="Proteomes" id="UP000049127"/>
    </source>
</evidence>
<gene>
    <name evidence="1" type="ORF">R28058_01761</name>
</gene>
<dbReference type="EMBL" id="CEKZ01000003">
    <property type="protein sequence ID" value="CEQ02443.1"/>
    <property type="molecule type" value="Genomic_DNA"/>
</dbReference>
<dbReference type="Proteomes" id="UP000049127">
    <property type="component" value="Unassembled WGS sequence"/>
</dbReference>
<name>A0A0C7QZJ5_PARSO</name>
<dbReference type="RefSeq" id="WP_077065820.1">
    <property type="nucleotide sequence ID" value="NZ_CDNF01000003.1"/>
</dbReference>